<evidence type="ECO:0000313" key="1">
    <source>
        <dbReference type="EMBL" id="KIK95969.1"/>
    </source>
</evidence>
<dbReference type="EMBL" id="KN825011">
    <property type="protein sequence ID" value="KIK95969.1"/>
    <property type="molecule type" value="Genomic_DNA"/>
</dbReference>
<dbReference type="HOGENOM" id="CLU_2868318_0_0_1"/>
<organism evidence="1 2">
    <name type="scientific">Paxillus rubicundulus Ve08.2h10</name>
    <dbReference type="NCBI Taxonomy" id="930991"/>
    <lineage>
        <taxon>Eukaryota</taxon>
        <taxon>Fungi</taxon>
        <taxon>Dikarya</taxon>
        <taxon>Basidiomycota</taxon>
        <taxon>Agaricomycotina</taxon>
        <taxon>Agaricomycetes</taxon>
        <taxon>Agaricomycetidae</taxon>
        <taxon>Boletales</taxon>
        <taxon>Paxilineae</taxon>
        <taxon>Paxillaceae</taxon>
        <taxon>Paxillus</taxon>
    </lineage>
</organism>
<accession>A0A0D0E4C1</accession>
<evidence type="ECO:0000313" key="2">
    <source>
        <dbReference type="Proteomes" id="UP000054538"/>
    </source>
</evidence>
<keyword evidence="2" id="KW-1185">Reference proteome</keyword>
<dbReference type="Proteomes" id="UP000054538">
    <property type="component" value="Unassembled WGS sequence"/>
</dbReference>
<name>A0A0D0E4C1_9AGAM</name>
<sequence length="64" mass="6840">MDLLSFAISATAFEVAPAIITRNSLVFCTIMPEFKAALVVTPIATTTTTWPNTMSTQDFISGAL</sequence>
<gene>
    <name evidence="1" type="ORF">PAXRUDRAFT_11133</name>
</gene>
<dbReference type="InParanoid" id="A0A0D0E4C1"/>
<dbReference type="AlphaFoldDB" id="A0A0D0E4C1"/>
<reference evidence="1 2" key="1">
    <citation type="submission" date="2014-04" db="EMBL/GenBank/DDBJ databases">
        <authorList>
            <consortium name="DOE Joint Genome Institute"/>
            <person name="Kuo A."/>
            <person name="Kohler A."/>
            <person name="Jargeat P."/>
            <person name="Nagy L.G."/>
            <person name="Floudas D."/>
            <person name="Copeland A."/>
            <person name="Barry K.W."/>
            <person name="Cichocki N."/>
            <person name="Veneault-Fourrey C."/>
            <person name="LaButti K."/>
            <person name="Lindquist E.A."/>
            <person name="Lipzen A."/>
            <person name="Lundell T."/>
            <person name="Morin E."/>
            <person name="Murat C."/>
            <person name="Sun H."/>
            <person name="Tunlid A."/>
            <person name="Henrissat B."/>
            <person name="Grigoriev I.V."/>
            <person name="Hibbett D.S."/>
            <person name="Martin F."/>
            <person name="Nordberg H.P."/>
            <person name="Cantor M.N."/>
            <person name="Hua S.X."/>
        </authorList>
    </citation>
    <scope>NUCLEOTIDE SEQUENCE [LARGE SCALE GENOMIC DNA]</scope>
    <source>
        <strain evidence="1 2">Ve08.2h10</strain>
    </source>
</reference>
<reference evidence="2" key="2">
    <citation type="submission" date="2015-01" db="EMBL/GenBank/DDBJ databases">
        <title>Evolutionary Origins and Diversification of the Mycorrhizal Mutualists.</title>
        <authorList>
            <consortium name="DOE Joint Genome Institute"/>
            <consortium name="Mycorrhizal Genomics Consortium"/>
            <person name="Kohler A."/>
            <person name="Kuo A."/>
            <person name="Nagy L.G."/>
            <person name="Floudas D."/>
            <person name="Copeland A."/>
            <person name="Barry K.W."/>
            <person name="Cichocki N."/>
            <person name="Veneault-Fourrey C."/>
            <person name="LaButti K."/>
            <person name="Lindquist E.A."/>
            <person name="Lipzen A."/>
            <person name="Lundell T."/>
            <person name="Morin E."/>
            <person name="Murat C."/>
            <person name="Riley R."/>
            <person name="Ohm R."/>
            <person name="Sun H."/>
            <person name="Tunlid A."/>
            <person name="Henrissat B."/>
            <person name="Grigoriev I.V."/>
            <person name="Hibbett D.S."/>
            <person name="Martin F."/>
        </authorList>
    </citation>
    <scope>NUCLEOTIDE SEQUENCE [LARGE SCALE GENOMIC DNA]</scope>
    <source>
        <strain evidence="2">Ve08.2h10</strain>
    </source>
</reference>
<proteinExistence type="predicted"/>
<protein>
    <submittedName>
        <fullName evidence="1">Uncharacterized protein</fullName>
    </submittedName>
</protein>